<gene>
    <name evidence="2" type="ORF">POPTR_002G114100</name>
</gene>
<feature type="chain" id="PRO_5030165844" description="Secreted protein" evidence="1">
    <location>
        <begin position="20"/>
        <end position="165"/>
    </location>
</feature>
<name>B9GNK9_POPTR</name>
<dbReference type="EMBL" id="CM009291">
    <property type="protein sequence ID" value="PNT49180.1"/>
    <property type="molecule type" value="Genomic_DNA"/>
</dbReference>
<dbReference type="InParanoid" id="B9GNK9"/>
<evidence type="ECO:0000313" key="3">
    <source>
        <dbReference type="Proteomes" id="UP000006729"/>
    </source>
</evidence>
<keyword evidence="3" id="KW-1185">Reference proteome</keyword>
<evidence type="ECO:0008006" key="4">
    <source>
        <dbReference type="Google" id="ProtNLM"/>
    </source>
</evidence>
<dbReference type="HOGENOM" id="CLU_1613599_0_0_1"/>
<organism evidence="2 3">
    <name type="scientific">Populus trichocarpa</name>
    <name type="common">Western balsam poplar</name>
    <name type="synonym">Populus balsamifera subsp. trichocarpa</name>
    <dbReference type="NCBI Taxonomy" id="3694"/>
    <lineage>
        <taxon>Eukaryota</taxon>
        <taxon>Viridiplantae</taxon>
        <taxon>Streptophyta</taxon>
        <taxon>Embryophyta</taxon>
        <taxon>Tracheophyta</taxon>
        <taxon>Spermatophyta</taxon>
        <taxon>Magnoliopsida</taxon>
        <taxon>eudicotyledons</taxon>
        <taxon>Gunneridae</taxon>
        <taxon>Pentapetalae</taxon>
        <taxon>rosids</taxon>
        <taxon>fabids</taxon>
        <taxon>Malpighiales</taxon>
        <taxon>Salicaceae</taxon>
        <taxon>Saliceae</taxon>
        <taxon>Populus</taxon>
    </lineage>
</organism>
<sequence length="165" mass="19410">MKRNILFALNMMLVCNHLGEKIISILECAQWIVHVMKNKRGGNFWSFEPWPKRCGMVDGQEQRVMVTATWRADHVRHEMITCRVVNDDHVRGDWWPIRQGNARKNWHHNATLFGPCPNRMLLLYIYKEACTASSYIVSAHLSCSNAVVHERRPWLQKWVLCPMCH</sequence>
<dbReference type="AlphaFoldDB" id="B9GNK9"/>
<protein>
    <recommendedName>
        <fullName evidence="4">Secreted protein</fullName>
    </recommendedName>
</protein>
<feature type="signal peptide" evidence="1">
    <location>
        <begin position="1"/>
        <end position="19"/>
    </location>
</feature>
<keyword evidence="1" id="KW-0732">Signal</keyword>
<accession>B9GNK9</accession>
<evidence type="ECO:0000256" key="1">
    <source>
        <dbReference type="SAM" id="SignalP"/>
    </source>
</evidence>
<proteinExistence type="predicted"/>
<dbReference type="Proteomes" id="UP000006729">
    <property type="component" value="Chromosome 2"/>
</dbReference>
<evidence type="ECO:0000313" key="2">
    <source>
        <dbReference type="EMBL" id="PNT49180.1"/>
    </source>
</evidence>
<reference evidence="2 3" key="1">
    <citation type="journal article" date="2006" name="Science">
        <title>The genome of black cottonwood, Populus trichocarpa (Torr. &amp; Gray).</title>
        <authorList>
            <person name="Tuskan G.A."/>
            <person name="Difazio S."/>
            <person name="Jansson S."/>
            <person name="Bohlmann J."/>
            <person name="Grigoriev I."/>
            <person name="Hellsten U."/>
            <person name="Putnam N."/>
            <person name="Ralph S."/>
            <person name="Rombauts S."/>
            <person name="Salamov A."/>
            <person name="Schein J."/>
            <person name="Sterck L."/>
            <person name="Aerts A."/>
            <person name="Bhalerao R.R."/>
            <person name="Bhalerao R.P."/>
            <person name="Blaudez D."/>
            <person name="Boerjan W."/>
            <person name="Brun A."/>
            <person name="Brunner A."/>
            <person name="Busov V."/>
            <person name="Campbell M."/>
            <person name="Carlson J."/>
            <person name="Chalot M."/>
            <person name="Chapman J."/>
            <person name="Chen G.L."/>
            <person name="Cooper D."/>
            <person name="Coutinho P.M."/>
            <person name="Couturier J."/>
            <person name="Covert S."/>
            <person name="Cronk Q."/>
            <person name="Cunningham R."/>
            <person name="Davis J."/>
            <person name="Degroeve S."/>
            <person name="Dejardin A."/>
            <person name="Depamphilis C."/>
            <person name="Detter J."/>
            <person name="Dirks B."/>
            <person name="Dubchak I."/>
            <person name="Duplessis S."/>
            <person name="Ehlting J."/>
            <person name="Ellis B."/>
            <person name="Gendler K."/>
            <person name="Goodstein D."/>
            <person name="Gribskov M."/>
            <person name="Grimwood J."/>
            <person name="Groover A."/>
            <person name="Gunter L."/>
            <person name="Hamberger B."/>
            <person name="Heinze B."/>
            <person name="Helariutta Y."/>
            <person name="Henrissat B."/>
            <person name="Holligan D."/>
            <person name="Holt R."/>
            <person name="Huang W."/>
            <person name="Islam-Faridi N."/>
            <person name="Jones S."/>
            <person name="Jones-Rhoades M."/>
            <person name="Jorgensen R."/>
            <person name="Joshi C."/>
            <person name="Kangasjarvi J."/>
            <person name="Karlsson J."/>
            <person name="Kelleher C."/>
            <person name="Kirkpatrick R."/>
            <person name="Kirst M."/>
            <person name="Kohler A."/>
            <person name="Kalluri U."/>
            <person name="Larimer F."/>
            <person name="Leebens-Mack J."/>
            <person name="Leple J.C."/>
            <person name="Locascio P."/>
            <person name="Lou Y."/>
            <person name="Lucas S."/>
            <person name="Martin F."/>
            <person name="Montanini B."/>
            <person name="Napoli C."/>
            <person name="Nelson D.R."/>
            <person name="Nelson C."/>
            <person name="Nieminen K."/>
            <person name="Nilsson O."/>
            <person name="Pereda V."/>
            <person name="Peter G."/>
            <person name="Philippe R."/>
            <person name="Pilate G."/>
            <person name="Poliakov A."/>
            <person name="Razumovskaya J."/>
            <person name="Richardson P."/>
            <person name="Rinaldi C."/>
            <person name="Ritland K."/>
            <person name="Rouze P."/>
            <person name="Ryaboy D."/>
            <person name="Schmutz J."/>
            <person name="Schrader J."/>
            <person name="Segerman B."/>
            <person name="Shin H."/>
            <person name="Siddiqui A."/>
            <person name="Sterky F."/>
            <person name="Terry A."/>
            <person name="Tsai C.J."/>
            <person name="Uberbacher E."/>
            <person name="Unneberg P."/>
            <person name="Vahala J."/>
            <person name="Wall K."/>
            <person name="Wessler S."/>
            <person name="Yang G."/>
            <person name="Yin T."/>
            <person name="Douglas C."/>
            <person name="Marra M."/>
            <person name="Sandberg G."/>
            <person name="Van de Peer Y."/>
            <person name="Rokhsar D."/>
        </authorList>
    </citation>
    <scope>NUCLEOTIDE SEQUENCE [LARGE SCALE GENOMIC DNA]</scope>
    <source>
        <strain evidence="3">cv. Nisqually</strain>
    </source>
</reference>